<organism evidence="1 2">
    <name type="scientific">Mycena pura</name>
    <dbReference type="NCBI Taxonomy" id="153505"/>
    <lineage>
        <taxon>Eukaryota</taxon>
        <taxon>Fungi</taxon>
        <taxon>Dikarya</taxon>
        <taxon>Basidiomycota</taxon>
        <taxon>Agaricomycotina</taxon>
        <taxon>Agaricomycetes</taxon>
        <taxon>Agaricomycetidae</taxon>
        <taxon>Agaricales</taxon>
        <taxon>Marasmiineae</taxon>
        <taxon>Mycenaceae</taxon>
        <taxon>Mycena</taxon>
    </lineage>
</organism>
<reference evidence="1" key="1">
    <citation type="submission" date="2023-03" db="EMBL/GenBank/DDBJ databases">
        <title>Massive genome expansion in bonnet fungi (Mycena s.s.) driven by repeated elements and novel gene families across ecological guilds.</title>
        <authorList>
            <consortium name="Lawrence Berkeley National Laboratory"/>
            <person name="Harder C.B."/>
            <person name="Miyauchi S."/>
            <person name="Viragh M."/>
            <person name="Kuo A."/>
            <person name="Thoen E."/>
            <person name="Andreopoulos B."/>
            <person name="Lu D."/>
            <person name="Skrede I."/>
            <person name="Drula E."/>
            <person name="Henrissat B."/>
            <person name="Morin E."/>
            <person name="Kohler A."/>
            <person name="Barry K."/>
            <person name="LaButti K."/>
            <person name="Morin E."/>
            <person name="Salamov A."/>
            <person name="Lipzen A."/>
            <person name="Mereny Z."/>
            <person name="Hegedus B."/>
            <person name="Baldrian P."/>
            <person name="Stursova M."/>
            <person name="Weitz H."/>
            <person name="Taylor A."/>
            <person name="Grigoriev I.V."/>
            <person name="Nagy L.G."/>
            <person name="Martin F."/>
            <person name="Kauserud H."/>
        </authorList>
    </citation>
    <scope>NUCLEOTIDE SEQUENCE</scope>
    <source>
        <strain evidence="1">9144</strain>
    </source>
</reference>
<keyword evidence="2" id="KW-1185">Reference proteome</keyword>
<dbReference type="AlphaFoldDB" id="A0AAD6Y0S4"/>
<evidence type="ECO:0000313" key="1">
    <source>
        <dbReference type="EMBL" id="KAJ7193785.1"/>
    </source>
</evidence>
<protein>
    <recommendedName>
        <fullName evidence="3">F-box domain-containing protein</fullName>
    </recommendedName>
</protein>
<dbReference type="Proteomes" id="UP001219525">
    <property type="component" value="Unassembled WGS sequence"/>
</dbReference>
<proteinExistence type="predicted"/>
<dbReference type="EMBL" id="JARJCW010000104">
    <property type="protein sequence ID" value="KAJ7193785.1"/>
    <property type="molecule type" value="Genomic_DNA"/>
</dbReference>
<evidence type="ECO:0000313" key="2">
    <source>
        <dbReference type="Proteomes" id="UP001219525"/>
    </source>
</evidence>
<sequence length="325" mass="37497">MTWERLESYKYPVLTLPTEIMSQIFIHFIPVYPSCPPVTGTNSPSFLMRICRHWRDIALSTPQLWRAIRLGLPVEVTPESQLEMAKAWLVRSGSCSLSIDMETVPLYMLEPELVEAILPYHSRWEYIKLNISSSDLLHDVGSLPMVRQLDLRFRRDSTAFPVPAIDAPRLRTAILWQFKYPSKFLPWHQLTSLTLEAMQPHECTPILKQTVNLIHCVLGIFGDNANQPDTALLRLESLLFKHFTQLLSSTLPVTGYLETFIVPSLRRLQVPCRFLQPDSLGKLALFIAKSGCMLQELCISDVKYISQEEVYRYREEFPSIKILFK</sequence>
<evidence type="ECO:0008006" key="3">
    <source>
        <dbReference type="Google" id="ProtNLM"/>
    </source>
</evidence>
<comment type="caution">
    <text evidence="1">The sequence shown here is derived from an EMBL/GenBank/DDBJ whole genome shotgun (WGS) entry which is preliminary data.</text>
</comment>
<name>A0AAD6Y0S4_9AGAR</name>
<dbReference type="Gene3D" id="1.20.1280.50">
    <property type="match status" value="1"/>
</dbReference>
<accession>A0AAD6Y0S4</accession>
<gene>
    <name evidence="1" type="ORF">GGX14DRAFT_378565</name>
</gene>